<evidence type="ECO:0000256" key="1">
    <source>
        <dbReference type="ARBA" id="ARBA00022801"/>
    </source>
</evidence>
<dbReference type="PANTHER" id="PTHR11014:SF63">
    <property type="entry name" value="METALLOPEPTIDASE, PUTATIVE (AFU_ORTHOLOGUE AFUA_6G09600)-RELATED"/>
    <property type="match status" value="1"/>
</dbReference>
<feature type="binding site" evidence="2">
    <location>
        <position position="118"/>
    </location>
    <ligand>
        <name>Mn(2+)</name>
        <dbReference type="ChEBI" id="CHEBI:29035"/>
        <label>2</label>
    </ligand>
</feature>
<comment type="cofactor">
    <cofactor evidence="2">
        <name>Mn(2+)</name>
        <dbReference type="ChEBI" id="CHEBI:29035"/>
    </cofactor>
    <text evidence="2">The Mn(2+) ion enhances activity.</text>
</comment>
<keyword evidence="2" id="KW-0464">Manganese</keyword>
<dbReference type="NCBIfam" id="TIGR01891">
    <property type="entry name" value="amidohydrolases"/>
    <property type="match status" value="1"/>
</dbReference>
<dbReference type="Gene3D" id="3.40.630.10">
    <property type="entry name" value="Zn peptidases"/>
    <property type="match status" value="1"/>
</dbReference>
<organism evidence="4 5">
    <name type="scientific">Caballeronia hypogeia</name>
    <dbReference type="NCBI Taxonomy" id="1777140"/>
    <lineage>
        <taxon>Bacteria</taxon>
        <taxon>Pseudomonadati</taxon>
        <taxon>Pseudomonadota</taxon>
        <taxon>Betaproteobacteria</taxon>
        <taxon>Burkholderiales</taxon>
        <taxon>Burkholderiaceae</taxon>
        <taxon>Caballeronia</taxon>
    </lineage>
</organism>
<reference evidence="4" key="1">
    <citation type="submission" date="2016-01" db="EMBL/GenBank/DDBJ databases">
        <authorList>
            <person name="Peeters C."/>
        </authorList>
    </citation>
    <scope>NUCLEOTIDE SEQUENCE</scope>
    <source>
        <strain evidence="4">LMG 29322</strain>
    </source>
</reference>
<keyword evidence="2" id="KW-0479">Metal-binding</keyword>
<dbReference type="PIRSF" id="PIRSF005962">
    <property type="entry name" value="Pept_M20D_amidohydro"/>
    <property type="match status" value="1"/>
</dbReference>
<gene>
    <name evidence="4" type="ORF">AWB79_05476</name>
</gene>
<dbReference type="STRING" id="1777140.AWB79_05476"/>
<dbReference type="EMBL" id="FCOA02000023">
    <property type="protein sequence ID" value="SAK82380.1"/>
    <property type="molecule type" value="Genomic_DNA"/>
</dbReference>
<dbReference type="InterPro" id="IPR036264">
    <property type="entry name" value="Bact_exopeptidase_dim_dom"/>
</dbReference>
<dbReference type="InterPro" id="IPR017439">
    <property type="entry name" value="Amidohydrolase"/>
</dbReference>
<feature type="binding site" evidence="2">
    <location>
        <position position="177"/>
    </location>
    <ligand>
        <name>Mn(2+)</name>
        <dbReference type="ChEBI" id="CHEBI:29035"/>
        <label>2</label>
    </ligand>
</feature>
<dbReference type="Pfam" id="PF01546">
    <property type="entry name" value="Peptidase_M20"/>
    <property type="match status" value="1"/>
</dbReference>
<comment type="caution">
    <text evidence="4">The sequence shown here is derived from an EMBL/GenBank/DDBJ whole genome shotgun (WGS) entry which is preliminary data.</text>
</comment>
<feature type="binding site" evidence="2">
    <location>
        <position position="116"/>
    </location>
    <ligand>
        <name>Mn(2+)</name>
        <dbReference type="ChEBI" id="CHEBI:29035"/>
        <label>2</label>
    </ligand>
</feature>
<dbReference type="Pfam" id="PF07687">
    <property type="entry name" value="M20_dimer"/>
    <property type="match status" value="1"/>
</dbReference>
<dbReference type="GO" id="GO:0050118">
    <property type="term" value="F:N-acetyldiaminopimelate deacetylase activity"/>
    <property type="evidence" value="ECO:0007669"/>
    <property type="project" value="UniProtKB-ARBA"/>
</dbReference>
<evidence type="ECO:0000313" key="5">
    <source>
        <dbReference type="Proteomes" id="UP000054851"/>
    </source>
</evidence>
<proteinExistence type="predicted"/>
<feature type="binding site" evidence="2">
    <location>
        <position position="151"/>
    </location>
    <ligand>
        <name>Mn(2+)</name>
        <dbReference type="ChEBI" id="CHEBI:29035"/>
        <label>2</label>
    </ligand>
</feature>
<dbReference type="SUPFAM" id="SSF53187">
    <property type="entry name" value="Zn-dependent exopeptidases"/>
    <property type="match status" value="1"/>
</dbReference>
<name>A0A158CJC9_9BURK</name>
<dbReference type="PANTHER" id="PTHR11014">
    <property type="entry name" value="PEPTIDASE M20 FAMILY MEMBER"/>
    <property type="match status" value="1"/>
</dbReference>
<keyword evidence="1" id="KW-0378">Hydrolase</keyword>
<dbReference type="SUPFAM" id="SSF55031">
    <property type="entry name" value="Bacterial exopeptidase dimerisation domain"/>
    <property type="match status" value="1"/>
</dbReference>
<accession>A0A158CJC9</accession>
<dbReference type="CDD" id="cd05666">
    <property type="entry name" value="M20_Acy1-like"/>
    <property type="match status" value="1"/>
</dbReference>
<feature type="domain" description="Peptidase M20 dimerisation" evidence="3">
    <location>
        <begin position="200"/>
        <end position="289"/>
    </location>
</feature>
<keyword evidence="5" id="KW-1185">Reference proteome</keyword>
<dbReference type="GO" id="GO:0019877">
    <property type="term" value="P:diaminopimelate biosynthetic process"/>
    <property type="evidence" value="ECO:0007669"/>
    <property type="project" value="UniProtKB-ARBA"/>
</dbReference>
<dbReference type="InterPro" id="IPR011650">
    <property type="entry name" value="Peptidase_M20_dimer"/>
</dbReference>
<feature type="binding site" evidence="2">
    <location>
        <position position="383"/>
    </location>
    <ligand>
        <name>Mn(2+)</name>
        <dbReference type="ChEBI" id="CHEBI:29035"/>
        <label>2</label>
    </ligand>
</feature>
<evidence type="ECO:0000256" key="2">
    <source>
        <dbReference type="PIRSR" id="PIRSR005962-1"/>
    </source>
</evidence>
<dbReference type="Gene3D" id="3.30.70.360">
    <property type="match status" value="1"/>
</dbReference>
<dbReference type="Proteomes" id="UP000054851">
    <property type="component" value="Unassembled WGS sequence"/>
</dbReference>
<protein>
    <submittedName>
        <fullName evidence="4">Amidohydrolase</fullName>
    </submittedName>
</protein>
<dbReference type="AlphaFoldDB" id="A0A158CJC9"/>
<dbReference type="FunFam" id="3.30.70.360:FF:000001">
    <property type="entry name" value="N-acetyldiaminopimelate deacetylase"/>
    <property type="match status" value="1"/>
</dbReference>
<evidence type="ECO:0000259" key="3">
    <source>
        <dbReference type="Pfam" id="PF07687"/>
    </source>
</evidence>
<sequence length="428" mass="46145">MSLLFSCGTSRCTNIMKLIPEIELDTPAIQEIRRHLHANPELGFDVHETADYVAARLTEWGITVERGVGRTGVVGTLKRGRTLRAIGLRADMDALPIHETNDFAHKSANPGKMHACGHDGHTAMLLGAAHYLAKHGDFDGIVHFIFQPAEEAGGGAQVMVEDGLFERFPVDAVFGVHNWPGLPEGTIGLRDGAIMASSNRFKIAVRGTSCHAARPHTGRDPILAASQLVSSLQSVVSRNVDPLESAVLSVCQFHAGTADNAIPGEAVVSGTVRTFNERVTDLIEQRIKALSLAISTAFDCEVDCNFNRYYPTTQNDPDQATFAAKVAAEVVGEDKVVRNIEPTMGAEDFSYMLRARPGCFAFIGNGDGAHREHGHGLGPCELHNSNYDFNDALLPVGASYFARLVENFLAHPKGVSAIMLASQAPQEV</sequence>
<evidence type="ECO:0000313" key="4">
    <source>
        <dbReference type="EMBL" id="SAK82380.1"/>
    </source>
</evidence>
<dbReference type="GO" id="GO:0046872">
    <property type="term" value="F:metal ion binding"/>
    <property type="evidence" value="ECO:0007669"/>
    <property type="project" value="UniProtKB-KW"/>
</dbReference>
<dbReference type="InterPro" id="IPR002933">
    <property type="entry name" value="Peptidase_M20"/>
</dbReference>